<dbReference type="PANTHER" id="PTHR36999">
    <property type="entry name" value="ISOCITRATE DEHYDROGENASE [NADP]"/>
    <property type="match status" value="1"/>
</dbReference>
<organism evidence="14 15">
    <name type="scientific">Dyella jiangningensis</name>
    <dbReference type="NCBI Taxonomy" id="1379159"/>
    <lineage>
        <taxon>Bacteria</taxon>
        <taxon>Pseudomonadati</taxon>
        <taxon>Pseudomonadota</taxon>
        <taxon>Gammaproteobacteria</taxon>
        <taxon>Lysobacterales</taxon>
        <taxon>Rhodanobacteraceae</taxon>
        <taxon>Dyella</taxon>
    </lineage>
</organism>
<feature type="site" description="Critical for catalysis" evidence="10">
    <location>
        <position position="421"/>
    </location>
</feature>
<evidence type="ECO:0000256" key="1">
    <source>
        <dbReference type="ARBA" id="ARBA00022435"/>
    </source>
</evidence>
<dbReference type="GO" id="GO:0046872">
    <property type="term" value="F:metal ion binding"/>
    <property type="evidence" value="ECO:0007669"/>
    <property type="project" value="UniProtKB-KW"/>
</dbReference>
<evidence type="ECO:0000256" key="4">
    <source>
        <dbReference type="ARBA" id="ARBA00022842"/>
    </source>
</evidence>
<protein>
    <recommendedName>
        <fullName evidence="9">Isocitrate dehydrogenase [NADP]</fullName>
        <ecNumber evidence="9">1.1.1.42</ecNumber>
    </recommendedName>
    <alternativeName>
        <fullName evidence="9">Oxalosuccinate decarboxylase</fullName>
    </alternativeName>
</protein>
<feature type="binding site" evidence="11">
    <location>
        <position position="548"/>
    </location>
    <ligand>
        <name>D-threo-isocitrate</name>
        <dbReference type="ChEBI" id="CHEBI:15562"/>
    </ligand>
</feature>
<comment type="catalytic activity">
    <reaction evidence="7 9">
        <text>D-threo-isocitrate + NADP(+) = 2-oxoglutarate + CO2 + NADPH</text>
        <dbReference type="Rhea" id="RHEA:19629"/>
        <dbReference type="ChEBI" id="CHEBI:15562"/>
        <dbReference type="ChEBI" id="CHEBI:16526"/>
        <dbReference type="ChEBI" id="CHEBI:16810"/>
        <dbReference type="ChEBI" id="CHEBI:57783"/>
        <dbReference type="ChEBI" id="CHEBI:58349"/>
        <dbReference type="EC" id="1.1.1.42"/>
    </reaction>
</comment>
<evidence type="ECO:0000256" key="3">
    <source>
        <dbReference type="ARBA" id="ARBA00022723"/>
    </source>
</evidence>
<evidence type="ECO:0000313" key="14">
    <source>
        <dbReference type="EMBL" id="RAO74886.1"/>
    </source>
</evidence>
<sequence length="742" mass="80921">MSNTPKIIYTLTDEAPYLATQSLLPIVKAFTATAGVAVETRDISLAGRIIAQFPDILPDDRKIADDLAELGQLATTPDANIIKLPNISASVPQLKAAIKELQSQGYALPDYPEDPKDVSEWNVKARYDKVKGSAVNPVLREGNSDRRAPLSVKNYARKHPHKMGAWSRDSKAHVAHMDGGDFYGSEKSTVVAKATNVRIEWFGKDGSSKVLKEKTSLKDGEIIDAAVMSRKALAAFIDAQIEDAKSQGVLFSLHLKATMMKVSDPIMFGVVVNEFYKDVLAKHADTLKSVGFEPNNGIGDLYARLGSLPQATQDAILADIKAEYTQRPAVAMVNSDKGITNLHVPSDVIVDASMPAMIRDSGKMWNAEGKLQDTKAVIPDRSYAGVYQVVIEDCKAHGAFDPVTMGSVPNVGLMAQAAEEYGSHDKTFQIPADGVVRVIDEAGNVLLEHAVESGDIWRMCQTKDAPIQDWVKLAVTRARLSNTPAVFWLDTNRAHDKQVIAKVERYLKDQDLTGLDIRILSPVDATRHSLERIRKGQDTISVTGNVLRDYLTDLFPIMELGTSAKMLSIVPLMAGGGMFETGAGGSAPKHVQQFVEEGFLRWDSLGEFLAIAASLEHLANRYDNADARVLAKTLDQANGKILDNNKSPARKVGELDNRGSHFYLAMYWAQALAEQNDDAKLKAKFAPLAKVLTENEAKIVGELNGAQGKTVDIQGYYHPNLDLISKAMRPSKTFNDALASLG</sequence>
<keyword evidence="2 9" id="KW-0816">Tricarboxylic acid cycle</keyword>
<gene>
    <name evidence="14" type="ORF">CA260_18970</name>
</gene>
<dbReference type="EMBL" id="NFZS01000005">
    <property type="protein sequence ID" value="RAO74886.1"/>
    <property type="molecule type" value="Genomic_DNA"/>
</dbReference>
<dbReference type="Gene3D" id="3.40.718.10">
    <property type="entry name" value="Isopropylmalate Dehydrogenase"/>
    <property type="match status" value="1"/>
</dbReference>
<proteinExistence type="inferred from homology"/>
<dbReference type="AlphaFoldDB" id="A0A328P1L2"/>
<evidence type="ECO:0000256" key="2">
    <source>
        <dbReference type="ARBA" id="ARBA00022532"/>
    </source>
</evidence>
<keyword evidence="3 12" id="KW-0479">Metal-binding</keyword>
<dbReference type="InterPro" id="IPR004436">
    <property type="entry name" value="Isocitrate_DH_NADP_mono"/>
</dbReference>
<accession>A0A328P1L2</accession>
<keyword evidence="6 9" id="KW-0560">Oxidoreductase</keyword>
<comment type="caution">
    <text evidence="14">The sequence shown here is derived from an EMBL/GenBank/DDBJ whole genome shotgun (WGS) entry which is preliminary data.</text>
</comment>
<feature type="binding site" evidence="11">
    <location>
        <begin position="133"/>
        <end position="140"/>
    </location>
    <ligand>
        <name>substrate</name>
    </ligand>
</feature>
<feature type="binding site" evidence="13">
    <location>
        <position position="650"/>
    </location>
    <ligand>
        <name>NADP(+)</name>
        <dbReference type="ChEBI" id="CHEBI:58349"/>
    </ligand>
</feature>
<feature type="binding site" evidence="12">
    <location>
        <position position="553"/>
    </location>
    <ligand>
        <name>Mg(2+)</name>
        <dbReference type="ChEBI" id="CHEBI:18420"/>
    </ligand>
</feature>
<dbReference type="Proteomes" id="UP000248926">
    <property type="component" value="Unassembled WGS sequence"/>
</dbReference>
<evidence type="ECO:0000256" key="7">
    <source>
        <dbReference type="ARBA" id="ARBA00023554"/>
    </source>
</evidence>
<dbReference type="GO" id="GO:0006099">
    <property type="term" value="P:tricarboxylic acid cycle"/>
    <property type="evidence" value="ECO:0007669"/>
    <property type="project" value="UniProtKB-KW"/>
</dbReference>
<dbReference type="NCBIfam" id="TIGR00178">
    <property type="entry name" value="monomer_idh"/>
    <property type="match status" value="1"/>
</dbReference>
<name>A0A328P1L2_9GAMM</name>
<evidence type="ECO:0000256" key="13">
    <source>
        <dbReference type="PIRSR" id="PIRSR009407-4"/>
    </source>
</evidence>
<dbReference type="PIRSF" id="PIRSF009407">
    <property type="entry name" value="IDH_monmr"/>
    <property type="match status" value="1"/>
</dbReference>
<evidence type="ECO:0000313" key="15">
    <source>
        <dbReference type="Proteomes" id="UP000248926"/>
    </source>
</evidence>
<feature type="binding site" evidence="13">
    <location>
        <position position="590"/>
    </location>
    <ligand>
        <name>NADP(+)</name>
        <dbReference type="ChEBI" id="CHEBI:58349"/>
    </ligand>
</feature>
<dbReference type="PANTHER" id="PTHR36999:SF1">
    <property type="entry name" value="ISOCITRATE DEHYDROGENASE (NADP(+))"/>
    <property type="match status" value="1"/>
</dbReference>
<evidence type="ECO:0000256" key="9">
    <source>
        <dbReference type="PIRNR" id="PIRNR009407"/>
    </source>
</evidence>
<evidence type="ECO:0000256" key="8">
    <source>
        <dbReference type="ARBA" id="ARBA00046318"/>
    </source>
</evidence>
<evidence type="ECO:0000256" key="11">
    <source>
        <dbReference type="PIRSR" id="PIRSR009407-2"/>
    </source>
</evidence>
<dbReference type="GO" id="GO:0006097">
    <property type="term" value="P:glyoxylate cycle"/>
    <property type="evidence" value="ECO:0007669"/>
    <property type="project" value="UniProtKB-KW"/>
</dbReference>
<keyword evidence="5 9" id="KW-0521">NADP</keyword>
<keyword evidence="15" id="KW-1185">Reference proteome</keyword>
<reference evidence="14 15" key="1">
    <citation type="journal article" date="2018" name="Genet. Mol. Biol.">
        <title>The genome sequence of Dyella jiangningensis FCAV SCS01 from a lignocellulose-decomposing microbial consortium metagenome reveals potential for biotechnological applications.</title>
        <authorList>
            <person name="Desiderato J.G."/>
            <person name="Alvarenga D.O."/>
            <person name="Constancio M.T.L."/>
            <person name="Alves L.M.C."/>
            <person name="Varani A.M."/>
        </authorList>
    </citation>
    <scope>NUCLEOTIDE SEQUENCE [LARGE SCALE GENOMIC DNA]</scope>
    <source>
        <strain evidence="14 15">FCAV SCS01</strain>
    </source>
</reference>
<feature type="site" description="Critical for catalysis" evidence="10">
    <location>
        <position position="256"/>
    </location>
</feature>
<feature type="binding site" evidence="12">
    <location>
        <position position="549"/>
    </location>
    <ligand>
        <name>Mg(2+)</name>
        <dbReference type="ChEBI" id="CHEBI:18420"/>
    </ligand>
</feature>
<keyword evidence="1 9" id="KW-0329">Glyoxylate bypass</keyword>
<dbReference type="OrthoDB" id="9807643at2"/>
<comment type="cofactor">
    <cofactor evidence="12">
        <name>Mg(2+)</name>
        <dbReference type="ChEBI" id="CHEBI:18420"/>
    </cofactor>
    <cofactor evidence="12">
        <name>Mn(2+)</name>
        <dbReference type="ChEBI" id="CHEBI:29035"/>
    </cofactor>
    <text evidence="12">Binds 1 Mg(2+) or Mn(2+) ion per subunit.</text>
</comment>
<evidence type="ECO:0000256" key="6">
    <source>
        <dbReference type="ARBA" id="ARBA00023002"/>
    </source>
</evidence>
<evidence type="ECO:0000256" key="10">
    <source>
        <dbReference type="PIRSR" id="PIRSR009407-1"/>
    </source>
</evidence>
<dbReference type="EC" id="1.1.1.42" evidence="9"/>
<feature type="binding site" evidence="13">
    <location>
        <position position="136"/>
    </location>
    <ligand>
        <name>NADP(+)</name>
        <dbReference type="ChEBI" id="CHEBI:58349"/>
    </ligand>
</feature>
<keyword evidence="4 12" id="KW-0460">Magnesium</keyword>
<dbReference type="GO" id="GO:0004450">
    <property type="term" value="F:isocitrate dehydrogenase (NADP+) activity"/>
    <property type="evidence" value="ECO:0007669"/>
    <property type="project" value="UniProtKB-EC"/>
</dbReference>
<feature type="binding site" evidence="13">
    <location>
        <begin position="585"/>
        <end position="586"/>
    </location>
    <ligand>
        <name>NADP(+)</name>
        <dbReference type="ChEBI" id="CHEBI:58349"/>
    </ligand>
</feature>
<evidence type="ECO:0000256" key="5">
    <source>
        <dbReference type="ARBA" id="ARBA00022857"/>
    </source>
</evidence>
<dbReference type="SUPFAM" id="SSF53659">
    <property type="entry name" value="Isocitrate/Isopropylmalate dehydrogenase-like"/>
    <property type="match status" value="1"/>
</dbReference>
<feature type="binding site" evidence="13">
    <location>
        <begin position="83"/>
        <end position="88"/>
    </location>
    <ligand>
        <name>NADP(+)</name>
        <dbReference type="ChEBI" id="CHEBI:58349"/>
    </ligand>
</feature>
<comment type="similarity">
    <text evidence="8 9">Belongs to the monomeric-type IDH family.</text>
</comment>
<feature type="binding site" evidence="13">
    <location>
        <begin position="601"/>
        <end position="603"/>
    </location>
    <ligand>
        <name>NADP(+)</name>
        <dbReference type="ChEBI" id="CHEBI:58349"/>
    </ligand>
</feature>
<dbReference type="Pfam" id="PF03971">
    <property type="entry name" value="IDH"/>
    <property type="match status" value="1"/>
</dbReference>
<feature type="binding site" evidence="11">
    <location>
        <position position="146"/>
    </location>
    <ligand>
        <name>D-threo-isocitrate</name>
        <dbReference type="ChEBI" id="CHEBI:15562"/>
    </ligand>
</feature>
<feature type="binding site" evidence="12">
    <location>
        <position position="351"/>
    </location>
    <ligand>
        <name>Mg(2+)</name>
        <dbReference type="ChEBI" id="CHEBI:18420"/>
    </ligand>
</feature>
<dbReference type="RefSeq" id="WP_111984643.1">
    <property type="nucleotide sequence ID" value="NZ_NFZS01000005.1"/>
</dbReference>
<evidence type="ECO:0000256" key="12">
    <source>
        <dbReference type="PIRSR" id="PIRSR009407-3"/>
    </source>
</evidence>